<name>A0A2M4D6G6_ANODA</name>
<accession>A0A2M4D6G6</accession>
<protein>
    <submittedName>
        <fullName evidence="1">Putative secreted protein</fullName>
    </submittedName>
</protein>
<proteinExistence type="predicted"/>
<dbReference type="AlphaFoldDB" id="A0A2M4D6G6"/>
<evidence type="ECO:0000313" key="1">
    <source>
        <dbReference type="EMBL" id="MBW73147.1"/>
    </source>
</evidence>
<organism evidence="1">
    <name type="scientific">Anopheles darlingi</name>
    <name type="common">Mosquito</name>
    <dbReference type="NCBI Taxonomy" id="43151"/>
    <lineage>
        <taxon>Eukaryota</taxon>
        <taxon>Metazoa</taxon>
        <taxon>Ecdysozoa</taxon>
        <taxon>Arthropoda</taxon>
        <taxon>Hexapoda</taxon>
        <taxon>Insecta</taxon>
        <taxon>Pterygota</taxon>
        <taxon>Neoptera</taxon>
        <taxon>Endopterygota</taxon>
        <taxon>Diptera</taxon>
        <taxon>Nematocera</taxon>
        <taxon>Culicoidea</taxon>
        <taxon>Culicidae</taxon>
        <taxon>Anophelinae</taxon>
        <taxon>Anopheles</taxon>
    </lineage>
</organism>
<sequence>MVGAGQRLINSLVRVSIFVFLPQITLSTLSTKMHTLTLKTSGELNILKGQGRAAGGQGVKKGGCDIFRTS</sequence>
<dbReference type="EMBL" id="GGFL01008969">
    <property type="protein sequence ID" value="MBW73147.1"/>
    <property type="molecule type" value="Transcribed_RNA"/>
</dbReference>
<reference evidence="1" key="1">
    <citation type="submission" date="2018-01" db="EMBL/GenBank/DDBJ databases">
        <title>An insight into the sialome of Amazonian anophelines.</title>
        <authorList>
            <person name="Ribeiro J.M."/>
            <person name="Scarpassa V."/>
            <person name="Calvo E."/>
        </authorList>
    </citation>
    <scope>NUCLEOTIDE SEQUENCE</scope>
</reference>